<proteinExistence type="predicted"/>
<name>A0ABQ7U3U8_SOLTU</name>
<dbReference type="InterPro" id="IPR001878">
    <property type="entry name" value="Znf_CCHC"/>
</dbReference>
<dbReference type="InterPro" id="IPR036875">
    <property type="entry name" value="Znf_CCHC_sf"/>
</dbReference>
<dbReference type="PANTHER" id="PTHR47592:SF27">
    <property type="entry name" value="OS08G0421700 PROTEIN"/>
    <property type="match status" value="1"/>
</dbReference>
<dbReference type="PANTHER" id="PTHR47592">
    <property type="entry name" value="PBF68 PROTEIN"/>
    <property type="match status" value="1"/>
</dbReference>
<dbReference type="EMBL" id="JAIVGD010000026">
    <property type="protein sequence ID" value="KAH0741612.1"/>
    <property type="molecule type" value="Genomic_DNA"/>
</dbReference>
<dbReference type="Gene3D" id="4.10.60.10">
    <property type="entry name" value="Zinc finger, CCHC-type"/>
    <property type="match status" value="1"/>
</dbReference>
<gene>
    <name evidence="3" type="ORF">KY290_034655</name>
</gene>
<organism evidence="3 4">
    <name type="scientific">Solanum tuberosum</name>
    <name type="common">Potato</name>
    <dbReference type="NCBI Taxonomy" id="4113"/>
    <lineage>
        <taxon>Eukaryota</taxon>
        <taxon>Viridiplantae</taxon>
        <taxon>Streptophyta</taxon>
        <taxon>Embryophyta</taxon>
        <taxon>Tracheophyta</taxon>
        <taxon>Spermatophyta</taxon>
        <taxon>Magnoliopsida</taxon>
        <taxon>eudicotyledons</taxon>
        <taxon>Gunneridae</taxon>
        <taxon>Pentapetalae</taxon>
        <taxon>asterids</taxon>
        <taxon>lamiids</taxon>
        <taxon>Solanales</taxon>
        <taxon>Solanaceae</taxon>
        <taxon>Solanoideae</taxon>
        <taxon>Solaneae</taxon>
        <taxon>Solanum</taxon>
    </lineage>
</organism>
<comment type="caution">
    <text evidence="3">The sequence shown here is derived from an EMBL/GenBank/DDBJ whole genome shotgun (WGS) entry which is preliminary data.</text>
</comment>
<reference evidence="3 4" key="1">
    <citation type="journal article" date="2021" name="bioRxiv">
        <title>Chromosome-scale and haplotype-resolved genome assembly of a tetraploid potato cultivar.</title>
        <authorList>
            <person name="Sun H."/>
            <person name="Jiao W.-B."/>
            <person name="Krause K."/>
            <person name="Campoy J.A."/>
            <person name="Goel M."/>
            <person name="Folz-Donahue K."/>
            <person name="Kukat C."/>
            <person name="Huettel B."/>
            <person name="Schneeberger K."/>
        </authorList>
    </citation>
    <scope>NUCLEOTIDE SEQUENCE [LARGE SCALE GENOMIC DNA]</scope>
    <source>
        <strain evidence="3">SolTubOtavaFocal</strain>
        <tissue evidence="3">Leaves</tissue>
    </source>
</reference>
<dbReference type="SUPFAM" id="SSF57756">
    <property type="entry name" value="Retrovirus zinc finger-like domains"/>
    <property type="match status" value="1"/>
</dbReference>
<dbReference type="Pfam" id="PF00098">
    <property type="entry name" value="zf-CCHC"/>
    <property type="match status" value="1"/>
</dbReference>
<keyword evidence="4" id="KW-1185">Reference proteome</keyword>
<dbReference type="InterPro" id="IPR054722">
    <property type="entry name" value="PolX-like_BBD"/>
</dbReference>
<evidence type="ECO:0000259" key="2">
    <source>
        <dbReference type="PROSITE" id="PS50158"/>
    </source>
</evidence>
<sequence length="247" mass="27639">MQLSFQGIRIKRKTHQLKAETIKESNGEKASGGNFDNRKCYRCGKLGHIKKYCRVKLSKANIASENDGNEKLKWDQCFTTEVTERRNDDVVPVQALYNNDSYKQEWILDSGNDYILSELSQHKKERVVVTADNSTYPVANEGVLKIDVGDIGAVKLNDVFHAPGLKRNLVSVSQITDSGKYILFGPNDVKILDNVKNISVDVVLTGEKKGSLFVMAVGEAYVKKTSQTDSATIWLARLGHLGYQLLR</sequence>
<feature type="domain" description="CCHC-type" evidence="2">
    <location>
        <begin position="38"/>
        <end position="54"/>
    </location>
</feature>
<dbReference type="PROSITE" id="PS50158">
    <property type="entry name" value="ZF_CCHC"/>
    <property type="match status" value="1"/>
</dbReference>
<dbReference type="Proteomes" id="UP000826656">
    <property type="component" value="Unassembled WGS sequence"/>
</dbReference>
<keyword evidence="1" id="KW-0862">Zinc</keyword>
<evidence type="ECO:0000313" key="3">
    <source>
        <dbReference type="EMBL" id="KAH0741612.1"/>
    </source>
</evidence>
<evidence type="ECO:0000313" key="4">
    <source>
        <dbReference type="Proteomes" id="UP000826656"/>
    </source>
</evidence>
<evidence type="ECO:0000256" key="1">
    <source>
        <dbReference type="PROSITE-ProRule" id="PRU00047"/>
    </source>
</evidence>
<accession>A0ABQ7U3U8</accession>
<keyword evidence="1" id="KW-0479">Metal-binding</keyword>
<keyword evidence="1" id="KW-0863">Zinc-finger</keyword>
<dbReference type="SMART" id="SM00343">
    <property type="entry name" value="ZnF_C2HC"/>
    <property type="match status" value="1"/>
</dbReference>
<dbReference type="Pfam" id="PF22936">
    <property type="entry name" value="Pol_BBD"/>
    <property type="match status" value="1"/>
</dbReference>
<protein>
    <recommendedName>
        <fullName evidence="2">CCHC-type domain-containing protein</fullName>
    </recommendedName>
</protein>